<dbReference type="Proteomes" id="UP000222542">
    <property type="component" value="Unassembled WGS sequence"/>
</dbReference>
<comment type="caution">
    <text evidence="1">The sequence shown here is derived from an EMBL/GenBank/DDBJ whole genome shotgun (WGS) entry which is preliminary data.</text>
</comment>
<accession>A0A2G3A6Z4</accession>
<reference evidence="1 2" key="2">
    <citation type="journal article" date="2017" name="Genome Biol.">
        <title>New reference genome sequences of hot pepper reveal the massive evolution of plant disease-resistance genes by retroduplication.</title>
        <authorList>
            <person name="Kim S."/>
            <person name="Park J."/>
            <person name="Yeom S.I."/>
            <person name="Kim Y.M."/>
            <person name="Seo E."/>
            <person name="Kim K.T."/>
            <person name="Kim M.S."/>
            <person name="Lee J.M."/>
            <person name="Cheong K."/>
            <person name="Shin H.S."/>
            <person name="Kim S.B."/>
            <person name="Han K."/>
            <person name="Lee J."/>
            <person name="Park M."/>
            <person name="Lee H.A."/>
            <person name="Lee H.Y."/>
            <person name="Lee Y."/>
            <person name="Oh S."/>
            <person name="Lee J.H."/>
            <person name="Choi E."/>
            <person name="Choi E."/>
            <person name="Lee S.E."/>
            <person name="Jeon J."/>
            <person name="Kim H."/>
            <person name="Choi G."/>
            <person name="Song H."/>
            <person name="Lee J."/>
            <person name="Lee S.C."/>
            <person name="Kwon J.K."/>
            <person name="Lee H.Y."/>
            <person name="Koo N."/>
            <person name="Hong Y."/>
            <person name="Kim R.W."/>
            <person name="Kang W.H."/>
            <person name="Huh J.H."/>
            <person name="Kang B.C."/>
            <person name="Yang T.J."/>
            <person name="Lee Y.H."/>
            <person name="Bennetzen J.L."/>
            <person name="Choi D."/>
        </authorList>
    </citation>
    <scope>NUCLEOTIDE SEQUENCE [LARGE SCALE GENOMIC DNA]</scope>
    <source>
        <strain evidence="2">cv. CM334</strain>
    </source>
</reference>
<sequence>MTSGNLQKKVTSDEYVPSAPPFFSPAAEIKELMNGSLPLEQLICNLWQNIVVSQLRTTVTESGGRQCIVPVALGARV</sequence>
<name>A0A2G3A6Z4_CAPAN</name>
<evidence type="ECO:0000313" key="2">
    <source>
        <dbReference type="Proteomes" id="UP000222542"/>
    </source>
</evidence>
<reference evidence="1 2" key="1">
    <citation type="journal article" date="2014" name="Nat. Genet.">
        <title>Genome sequence of the hot pepper provides insights into the evolution of pungency in Capsicum species.</title>
        <authorList>
            <person name="Kim S."/>
            <person name="Park M."/>
            <person name="Yeom S.I."/>
            <person name="Kim Y.M."/>
            <person name="Lee J.M."/>
            <person name="Lee H.A."/>
            <person name="Seo E."/>
            <person name="Choi J."/>
            <person name="Cheong K."/>
            <person name="Kim K.T."/>
            <person name="Jung K."/>
            <person name="Lee G.W."/>
            <person name="Oh S.K."/>
            <person name="Bae C."/>
            <person name="Kim S.B."/>
            <person name="Lee H.Y."/>
            <person name="Kim S.Y."/>
            <person name="Kim M.S."/>
            <person name="Kang B.C."/>
            <person name="Jo Y.D."/>
            <person name="Yang H.B."/>
            <person name="Jeong H.J."/>
            <person name="Kang W.H."/>
            <person name="Kwon J.K."/>
            <person name="Shin C."/>
            <person name="Lim J.Y."/>
            <person name="Park J.H."/>
            <person name="Huh J.H."/>
            <person name="Kim J.S."/>
            <person name="Kim B.D."/>
            <person name="Cohen O."/>
            <person name="Paran I."/>
            <person name="Suh M.C."/>
            <person name="Lee S.B."/>
            <person name="Kim Y.K."/>
            <person name="Shin Y."/>
            <person name="Noh S.J."/>
            <person name="Park J."/>
            <person name="Seo Y.S."/>
            <person name="Kwon S.Y."/>
            <person name="Kim H.A."/>
            <person name="Park J.M."/>
            <person name="Kim H.J."/>
            <person name="Choi S.B."/>
            <person name="Bosland P.W."/>
            <person name="Reeves G."/>
            <person name="Jo S.H."/>
            <person name="Lee B.W."/>
            <person name="Cho H.T."/>
            <person name="Choi H.S."/>
            <person name="Lee M.S."/>
            <person name="Yu Y."/>
            <person name="Do Choi Y."/>
            <person name="Park B.S."/>
            <person name="van Deynze A."/>
            <person name="Ashrafi H."/>
            <person name="Hill T."/>
            <person name="Kim W.T."/>
            <person name="Pai H.S."/>
            <person name="Ahn H.K."/>
            <person name="Yeam I."/>
            <person name="Giovannoni J.J."/>
            <person name="Rose J.K."/>
            <person name="Sorensen I."/>
            <person name="Lee S.J."/>
            <person name="Kim R.W."/>
            <person name="Choi I.Y."/>
            <person name="Choi B.S."/>
            <person name="Lim J.S."/>
            <person name="Lee Y.H."/>
            <person name="Choi D."/>
        </authorList>
    </citation>
    <scope>NUCLEOTIDE SEQUENCE [LARGE SCALE GENOMIC DNA]</scope>
    <source>
        <strain evidence="2">cv. CM334</strain>
    </source>
</reference>
<dbReference type="AlphaFoldDB" id="A0A2G3A6Z4"/>
<dbReference type="EMBL" id="AYRZ02000002">
    <property type="protein sequence ID" value="PHT89963.1"/>
    <property type="molecule type" value="Genomic_DNA"/>
</dbReference>
<gene>
    <name evidence="1" type="ORF">T459_05076</name>
</gene>
<organism evidence="1 2">
    <name type="scientific">Capsicum annuum</name>
    <name type="common">Capsicum pepper</name>
    <dbReference type="NCBI Taxonomy" id="4072"/>
    <lineage>
        <taxon>Eukaryota</taxon>
        <taxon>Viridiplantae</taxon>
        <taxon>Streptophyta</taxon>
        <taxon>Embryophyta</taxon>
        <taxon>Tracheophyta</taxon>
        <taxon>Spermatophyta</taxon>
        <taxon>Magnoliopsida</taxon>
        <taxon>eudicotyledons</taxon>
        <taxon>Gunneridae</taxon>
        <taxon>Pentapetalae</taxon>
        <taxon>asterids</taxon>
        <taxon>lamiids</taxon>
        <taxon>Solanales</taxon>
        <taxon>Solanaceae</taxon>
        <taxon>Solanoideae</taxon>
        <taxon>Capsiceae</taxon>
        <taxon>Capsicum</taxon>
    </lineage>
</organism>
<keyword evidence="2" id="KW-1185">Reference proteome</keyword>
<proteinExistence type="predicted"/>
<dbReference type="Gramene" id="PHT89963">
    <property type="protein sequence ID" value="PHT89963"/>
    <property type="gene ID" value="T459_05076"/>
</dbReference>
<protein>
    <submittedName>
        <fullName evidence="1">Uncharacterized protein</fullName>
    </submittedName>
</protein>
<evidence type="ECO:0000313" key="1">
    <source>
        <dbReference type="EMBL" id="PHT89963.1"/>
    </source>
</evidence>